<protein>
    <submittedName>
        <fullName evidence="1">Uncharacterized protein</fullName>
    </submittedName>
</protein>
<dbReference type="Proteomes" id="UP001302367">
    <property type="component" value="Chromosome 2"/>
</dbReference>
<evidence type="ECO:0000313" key="2">
    <source>
        <dbReference type="EMBL" id="WPA97804.1"/>
    </source>
</evidence>
<evidence type="ECO:0000313" key="4">
    <source>
        <dbReference type="Proteomes" id="UP001302367"/>
    </source>
</evidence>
<accession>A0A2G5GRQ3</accession>
<organism evidence="1 3">
    <name type="scientific">Cercospora beticola</name>
    <name type="common">Sugarbeet leaf spot fungus</name>
    <dbReference type="NCBI Taxonomy" id="122368"/>
    <lineage>
        <taxon>Eukaryota</taxon>
        <taxon>Fungi</taxon>
        <taxon>Dikarya</taxon>
        <taxon>Ascomycota</taxon>
        <taxon>Pezizomycotina</taxon>
        <taxon>Dothideomycetes</taxon>
        <taxon>Dothideomycetidae</taxon>
        <taxon>Mycosphaerellales</taxon>
        <taxon>Mycosphaerellaceae</taxon>
        <taxon>Cercospora</taxon>
    </lineage>
</organism>
<dbReference type="OrthoDB" id="3788792at2759"/>
<dbReference type="AlphaFoldDB" id="A0A2G5GRQ3"/>
<keyword evidence="4" id="KW-1185">Reference proteome</keyword>
<dbReference type="EMBL" id="LKMD01000201">
    <property type="protein sequence ID" value="PIA82971.1"/>
    <property type="molecule type" value="Genomic_DNA"/>
</dbReference>
<dbReference type="Proteomes" id="UP000230605">
    <property type="component" value="Unassembled WGS sequence"/>
</dbReference>
<gene>
    <name evidence="1" type="ORF">CB0940_12201</name>
    <name evidence="2" type="ORF">RHO25_002415</name>
</gene>
<sequence length="172" mass="19809">MIELEINRQKENSRYSRTFRRLSLSLAEIEIRQNHFDKAKALLDDILILYDTLAEPDVDDKVGHVRALISRARISSFPEAEGYWTTALLQNEIYNPGEEEVFTCGVIYLFIAFIRVKCGDWSGSQGMLKKAIEVIRARRPQFLIPGLGTYLFDYVRSELEDVVDFSLPDGAW</sequence>
<evidence type="ECO:0000313" key="3">
    <source>
        <dbReference type="Proteomes" id="UP000230605"/>
    </source>
</evidence>
<reference evidence="1 3" key="1">
    <citation type="submission" date="2015-10" db="EMBL/GenBank/DDBJ databases">
        <title>The cercosporin biosynthetic gene cluster was horizontally transferred to several fungal lineages and shown to be expanded in Cercospora beticola based on microsynteny with recipient genomes.</title>
        <authorList>
            <person name="De Jonge R."/>
            <person name="Ebert M.K."/>
            <person name="Suttle J.C."/>
            <person name="Jurick Ii W.M."/>
            <person name="Secor G.A."/>
            <person name="Thomma B.P."/>
            <person name="Van De Peer Y."/>
            <person name="Bolton M.D."/>
        </authorList>
    </citation>
    <scope>NUCLEOTIDE SEQUENCE [LARGE SCALE GENOMIC DNA]</scope>
    <source>
        <strain evidence="1 3">09-40</strain>
    </source>
</reference>
<proteinExistence type="predicted"/>
<dbReference type="EMBL" id="CP134185">
    <property type="protein sequence ID" value="WPA97804.1"/>
    <property type="molecule type" value="Genomic_DNA"/>
</dbReference>
<name>A0A2G5GRQ3_CERBT</name>
<reference evidence="2 4" key="2">
    <citation type="submission" date="2023-09" db="EMBL/GenBank/DDBJ databases">
        <title>Complete-Gapless Cercospora beticola genome.</title>
        <authorList>
            <person name="Wyatt N.A."/>
            <person name="Spanner R.E."/>
            <person name="Bolton M.D."/>
        </authorList>
    </citation>
    <scope>NUCLEOTIDE SEQUENCE [LARGE SCALE GENOMIC DNA]</scope>
    <source>
        <strain evidence="2">Cb09-40</strain>
    </source>
</reference>
<evidence type="ECO:0000313" key="1">
    <source>
        <dbReference type="EMBL" id="PIA82971.1"/>
    </source>
</evidence>